<feature type="compositionally biased region" description="Low complexity" evidence="1">
    <location>
        <begin position="14"/>
        <end position="34"/>
    </location>
</feature>
<feature type="region of interest" description="Disordered" evidence="1">
    <location>
        <begin position="1"/>
        <end position="93"/>
    </location>
</feature>
<dbReference type="Proteomes" id="UP001157006">
    <property type="component" value="Chromosome 1L"/>
</dbReference>
<feature type="compositionally biased region" description="Low complexity" evidence="1">
    <location>
        <begin position="50"/>
        <end position="66"/>
    </location>
</feature>
<feature type="compositionally biased region" description="Polar residues" evidence="1">
    <location>
        <begin position="36"/>
        <end position="49"/>
    </location>
</feature>
<evidence type="ECO:0000256" key="1">
    <source>
        <dbReference type="SAM" id="MobiDB-lite"/>
    </source>
</evidence>
<reference evidence="2 3" key="1">
    <citation type="submission" date="2023-01" db="EMBL/GenBank/DDBJ databases">
        <authorList>
            <person name="Kreplak J."/>
        </authorList>
    </citation>
    <scope>NUCLEOTIDE SEQUENCE [LARGE SCALE GENOMIC DNA]</scope>
</reference>
<proteinExistence type="predicted"/>
<evidence type="ECO:0000313" key="2">
    <source>
        <dbReference type="EMBL" id="CAI8591426.1"/>
    </source>
</evidence>
<name>A0AAV0Z043_VICFA</name>
<evidence type="ECO:0000313" key="3">
    <source>
        <dbReference type="Proteomes" id="UP001157006"/>
    </source>
</evidence>
<organism evidence="2 3">
    <name type="scientific">Vicia faba</name>
    <name type="common">Broad bean</name>
    <name type="synonym">Faba vulgaris</name>
    <dbReference type="NCBI Taxonomy" id="3906"/>
    <lineage>
        <taxon>Eukaryota</taxon>
        <taxon>Viridiplantae</taxon>
        <taxon>Streptophyta</taxon>
        <taxon>Embryophyta</taxon>
        <taxon>Tracheophyta</taxon>
        <taxon>Spermatophyta</taxon>
        <taxon>Magnoliopsida</taxon>
        <taxon>eudicotyledons</taxon>
        <taxon>Gunneridae</taxon>
        <taxon>Pentapetalae</taxon>
        <taxon>rosids</taxon>
        <taxon>fabids</taxon>
        <taxon>Fabales</taxon>
        <taxon>Fabaceae</taxon>
        <taxon>Papilionoideae</taxon>
        <taxon>50 kb inversion clade</taxon>
        <taxon>NPAAA clade</taxon>
        <taxon>Hologalegina</taxon>
        <taxon>IRL clade</taxon>
        <taxon>Fabeae</taxon>
        <taxon>Vicia</taxon>
    </lineage>
</organism>
<keyword evidence="3" id="KW-1185">Reference proteome</keyword>
<dbReference type="EMBL" id="OX451736">
    <property type="protein sequence ID" value="CAI8591426.1"/>
    <property type="molecule type" value="Genomic_DNA"/>
</dbReference>
<dbReference type="AlphaFoldDB" id="A0AAV0Z043"/>
<accession>A0AAV0Z043</accession>
<protein>
    <submittedName>
        <fullName evidence="2">Uncharacterized protein</fullName>
    </submittedName>
</protein>
<sequence length="160" mass="17456">MPSPFNNAIDHISTDLTSPSVPSTSPDSSGTPQSPYNPRSPLSFSPSAVTSPHNPSSTSSPSNATSFPVPSDQNQNPHVSSPELSNQSIDFPTPIPPIRHFPPFLIPYEYINRLMQEVRKGRNKPYSGAMTSFVGGFGVVRRGSTREVVKEDDCGRRLRF</sequence>
<feature type="compositionally biased region" description="Polar residues" evidence="1">
    <location>
        <begin position="71"/>
        <end position="90"/>
    </location>
</feature>
<gene>
    <name evidence="2" type="ORF">VFH_I487200</name>
</gene>